<dbReference type="Proteomes" id="UP000065521">
    <property type="component" value="Unassembled WGS sequence"/>
</dbReference>
<dbReference type="EMBL" id="LOTN01000024">
    <property type="protein sequence ID" value="KUZ91660.1"/>
    <property type="molecule type" value="Genomic_DNA"/>
</dbReference>
<name>A0A102HSN9_9BURK</name>
<accession>A0A102HSN9</accession>
<organism evidence="1 2">
    <name type="scientific">Burkholderia ubonensis</name>
    <dbReference type="NCBI Taxonomy" id="101571"/>
    <lineage>
        <taxon>Bacteria</taxon>
        <taxon>Pseudomonadati</taxon>
        <taxon>Pseudomonadota</taxon>
        <taxon>Betaproteobacteria</taxon>
        <taxon>Burkholderiales</taxon>
        <taxon>Burkholderiaceae</taxon>
        <taxon>Burkholderia</taxon>
        <taxon>Burkholderia cepacia complex</taxon>
    </lineage>
</organism>
<comment type="caution">
    <text evidence="1">The sequence shown here is derived from an EMBL/GenBank/DDBJ whole genome shotgun (WGS) entry which is preliminary data.</text>
</comment>
<sequence length="158" mass="15929">MRDRSAPYRIAAARGALDAGAWAAAVALVAAGAGWWVASGWSAAPFAQALLASVSTASGVAALWFAVRIAIDRRLFAALADAASAAAPPEPAGGDALAALDRALADLGWIDATKAGRTLDARVRGAIGLCRTGVWIAVVQWLVVGAAIAASGIWRVLA</sequence>
<evidence type="ECO:0000313" key="2">
    <source>
        <dbReference type="Proteomes" id="UP000065521"/>
    </source>
</evidence>
<proteinExistence type="predicted"/>
<dbReference type="AlphaFoldDB" id="A0A102HSN9"/>
<evidence type="ECO:0000313" key="1">
    <source>
        <dbReference type="EMBL" id="KUZ91660.1"/>
    </source>
</evidence>
<gene>
    <name evidence="1" type="ORF">WI38_12200</name>
</gene>
<dbReference type="RefSeq" id="WP_059633005.1">
    <property type="nucleotide sequence ID" value="NZ_CP013370.1"/>
</dbReference>
<reference evidence="1 2" key="1">
    <citation type="submission" date="2015-11" db="EMBL/GenBank/DDBJ databases">
        <title>Expanding the genomic diversity of Burkholderia species for the development of highly accurate diagnostics.</title>
        <authorList>
            <person name="Sahl J."/>
            <person name="Keim P."/>
            <person name="Wagner D."/>
        </authorList>
    </citation>
    <scope>NUCLEOTIDE SEQUENCE [LARGE SCALE GENOMIC DNA]</scope>
    <source>
        <strain evidence="1 2">RF32-BP4</strain>
    </source>
</reference>
<protein>
    <submittedName>
        <fullName evidence="1">Uncharacterized protein</fullName>
    </submittedName>
</protein>